<evidence type="ECO:0000313" key="1">
    <source>
        <dbReference type="EMBL" id="MCY9692796.1"/>
    </source>
</evidence>
<dbReference type="Proteomes" id="UP001527099">
    <property type="component" value="Unassembled WGS sequence"/>
</dbReference>
<dbReference type="EMBL" id="JAMDMX010000020">
    <property type="protein sequence ID" value="MCY9692796.1"/>
    <property type="molecule type" value="Genomic_DNA"/>
</dbReference>
<comment type="caution">
    <text evidence="1">The sequence shown here is derived from an EMBL/GenBank/DDBJ whole genome shotgun (WGS) entry which is preliminary data.</text>
</comment>
<name>A0ABT4G9D8_9BACL</name>
<protein>
    <submittedName>
        <fullName evidence="1">Uncharacterized protein</fullName>
    </submittedName>
</protein>
<sequence>MINPSLFLELGQDVIRLLINDKGEARALLIFIPIHQESLQILQKYPVSRSFFRSLSPAQLQRNLPQACFFITLTCGETRELHRGRTFSD</sequence>
<evidence type="ECO:0000313" key="2">
    <source>
        <dbReference type="Proteomes" id="UP001527099"/>
    </source>
</evidence>
<proteinExistence type="predicted"/>
<organism evidence="1 2">
    <name type="scientific">Paenibacillus alginolyticus</name>
    <dbReference type="NCBI Taxonomy" id="59839"/>
    <lineage>
        <taxon>Bacteria</taxon>
        <taxon>Bacillati</taxon>
        <taxon>Bacillota</taxon>
        <taxon>Bacilli</taxon>
        <taxon>Bacillales</taxon>
        <taxon>Paenibacillaceae</taxon>
        <taxon>Paenibacillus</taxon>
    </lineage>
</organism>
<gene>
    <name evidence="1" type="ORF">M5X19_07780</name>
</gene>
<dbReference type="RefSeq" id="WP_268614326.1">
    <property type="nucleotide sequence ID" value="NZ_JAMDMX010000020.1"/>
</dbReference>
<accession>A0ABT4G9D8</accession>
<reference evidence="1 2" key="1">
    <citation type="submission" date="2022-05" db="EMBL/GenBank/DDBJ databases">
        <title>Genome Sequencing of Bee-Associated Microbes.</title>
        <authorList>
            <person name="Dunlap C."/>
        </authorList>
    </citation>
    <scope>NUCLEOTIDE SEQUENCE [LARGE SCALE GENOMIC DNA]</scope>
    <source>
        <strain evidence="1 2">NRRL B-14421</strain>
    </source>
</reference>
<keyword evidence="2" id="KW-1185">Reference proteome</keyword>